<dbReference type="PANTHER" id="PTHR23301:SF0">
    <property type="entry name" value="CHITIN-BINDING TYPE-2 DOMAIN-CONTAINING PROTEIN-RELATED"/>
    <property type="match status" value="1"/>
</dbReference>
<feature type="domain" description="Chitin-binding type-2" evidence="9">
    <location>
        <begin position="716"/>
        <end position="774"/>
    </location>
</feature>
<evidence type="ECO:0000256" key="4">
    <source>
        <dbReference type="ARBA" id="ARBA00022737"/>
    </source>
</evidence>
<dbReference type="GO" id="GO:0005576">
    <property type="term" value="C:extracellular region"/>
    <property type="evidence" value="ECO:0007669"/>
    <property type="project" value="InterPro"/>
</dbReference>
<feature type="domain" description="Chitin-binding type-2" evidence="9">
    <location>
        <begin position="401"/>
        <end position="456"/>
    </location>
</feature>
<evidence type="ECO:0000256" key="1">
    <source>
        <dbReference type="ARBA" id="ARBA00022473"/>
    </source>
</evidence>
<dbReference type="STRING" id="2018661.A0A2A2J2Y6"/>
<dbReference type="GO" id="GO:0008061">
    <property type="term" value="F:chitin binding"/>
    <property type="evidence" value="ECO:0007669"/>
    <property type="project" value="UniProtKB-KW"/>
</dbReference>
<keyword evidence="5" id="KW-1015">Disulfide bond</keyword>
<evidence type="ECO:0000256" key="3">
    <source>
        <dbReference type="ARBA" id="ARBA00022729"/>
    </source>
</evidence>
<keyword evidence="3 8" id="KW-0732">Signal</keyword>
<dbReference type="PANTHER" id="PTHR23301">
    <property type="entry name" value="CHITIN BINDING PERITROPHIN-A"/>
    <property type="match status" value="1"/>
</dbReference>
<keyword evidence="6" id="KW-0325">Glycoprotein</keyword>
<reference evidence="10 11" key="1">
    <citation type="journal article" date="2017" name="Curr. Biol.">
        <title>Genome architecture and evolution of a unichromosomal asexual nematode.</title>
        <authorList>
            <person name="Fradin H."/>
            <person name="Zegar C."/>
            <person name="Gutwein M."/>
            <person name="Lucas J."/>
            <person name="Kovtun M."/>
            <person name="Corcoran D."/>
            <person name="Baugh L.R."/>
            <person name="Kiontke K."/>
            <person name="Gunsalus K."/>
            <person name="Fitch D.H."/>
            <person name="Piano F."/>
        </authorList>
    </citation>
    <scope>NUCLEOTIDE SEQUENCE [LARGE SCALE GENOMIC DNA]</scope>
    <source>
        <strain evidence="10">PF1309</strain>
    </source>
</reference>
<evidence type="ECO:0000313" key="10">
    <source>
        <dbReference type="EMBL" id="PAV56041.1"/>
    </source>
</evidence>
<dbReference type="InterPro" id="IPR051940">
    <property type="entry name" value="Chitin_bind-dev_reg"/>
</dbReference>
<dbReference type="InterPro" id="IPR002557">
    <property type="entry name" value="Chitin-bd_dom"/>
</dbReference>
<feature type="region of interest" description="Disordered" evidence="7">
    <location>
        <begin position="230"/>
        <end position="262"/>
    </location>
</feature>
<sequence length="850" mass="92221">MRINLLSAFATLLLISGFASAAINTDDPSAQQNPGQLSEVLESSGYDADNQTALGETTIEKTEREVQPILILDEFGGSQEAEGEREAGKPNAAVKDVHAAGRSYSQQPYREGRRYANGGKVFYANSPFAGSFQHRTNVLDDFHGRGRISGKLKYSEKKSPEFVGRAQSIVDGFYGSKSSFVVRPVASSINIPAAQPPVFPPFYSNQLQQQQQNAIPLSPVQPVSIVMNTQSAVPPPSLPQPQTQTEQSSPEWQKTSAEDTPTVSVFQTEQQQQVEEKLERIEEEQPAISTAPAFETPSTEFVQELPSSTQQTAPFDIQLQDEERPSSIYSPVLPVSVINQQTESFLSAPQTVVQSPKSIQLQVDQPRSPSPYSPEMVHMNAVLPEPIGMEQEQEMESDVQEARCENGKLVFDGHCSATFFICIDGQLQKLECSSPLVMNPSISACDDKERVEACQEQGQGQEVMQTLTEEETQTMTGGEELPLERNEEGAEVKMQMNDNDGQREQYEEQTNQIVEAPRTTSMVQSDPSPPAASVECIYSPSSSMFALGTCTRGYGICLPSGRIAQSVCAAGQLFDETQNGCVDAAECASGQRKAVQHIIQLVESLQSRPALPAASNRISDQSLSLPTSDSRCDGAAEGAVLPIGKCLATYVLCSSRSAYTRECQSSTEVFSTALGGCILRANAPDCNSELPRVPVSIPLPASVPVADDDATTDLLKDFCRTRNYGIYRHPTNCASIVQCHGGDAVVRPGCTSGLVFNERKRACDYRVNVPECGGEESNNDLPATSTCPASSHGTLQADDSDCSVFYRCVWGRLEQMHCPSGTVFNAVLSMCDYPANVPHCSKPVQDSDDQ</sequence>
<evidence type="ECO:0000256" key="7">
    <source>
        <dbReference type="SAM" id="MobiDB-lite"/>
    </source>
</evidence>
<protein>
    <recommendedName>
        <fullName evidence="9">Chitin-binding type-2 domain-containing protein</fullName>
    </recommendedName>
</protein>
<dbReference type="PROSITE" id="PS50940">
    <property type="entry name" value="CHIT_BIND_II"/>
    <property type="match status" value="5"/>
</dbReference>
<feature type="compositionally biased region" description="Low complexity" evidence="7">
    <location>
        <begin position="240"/>
        <end position="251"/>
    </location>
</feature>
<feature type="chain" id="PRO_5012810346" description="Chitin-binding type-2 domain-containing protein" evidence="8">
    <location>
        <begin position="22"/>
        <end position="850"/>
    </location>
</feature>
<organism evidence="10 11">
    <name type="scientific">Diploscapter pachys</name>
    <dbReference type="NCBI Taxonomy" id="2018661"/>
    <lineage>
        <taxon>Eukaryota</taxon>
        <taxon>Metazoa</taxon>
        <taxon>Ecdysozoa</taxon>
        <taxon>Nematoda</taxon>
        <taxon>Chromadorea</taxon>
        <taxon>Rhabditida</taxon>
        <taxon>Rhabditina</taxon>
        <taxon>Rhabditomorpha</taxon>
        <taxon>Rhabditoidea</taxon>
        <taxon>Rhabditidae</taxon>
        <taxon>Diploscapter</taxon>
    </lineage>
</organism>
<feature type="domain" description="Chitin-binding type-2" evidence="9">
    <location>
        <begin position="629"/>
        <end position="688"/>
    </location>
</feature>
<proteinExistence type="predicted"/>
<dbReference type="OrthoDB" id="6020543at2759"/>
<dbReference type="Pfam" id="PF01607">
    <property type="entry name" value="CBM_14"/>
    <property type="match status" value="4"/>
</dbReference>
<feature type="domain" description="Chitin-binding type-2" evidence="9">
    <location>
        <begin position="784"/>
        <end position="842"/>
    </location>
</feature>
<feature type="compositionally biased region" description="Polar residues" evidence="7">
    <location>
        <begin position="252"/>
        <end position="262"/>
    </location>
</feature>
<feature type="domain" description="Chitin-binding type-2" evidence="9">
    <location>
        <begin position="533"/>
        <end position="589"/>
    </location>
</feature>
<gene>
    <name evidence="10" type="ORF">WR25_06494</name>
</gene>
<keyword evidence="4" id="KW-0677">Repeat</keyword>
<keyword evidence="2" id="KW-0147">Chitin-binding</keyword>
<dbReference type="SMART" id="SM00494">
    <property type="entry name" value="ChtBD2"/>
    <property type="match status" value="5"/>
</dbReference>
<evidence type="ECO:0000259" key="9">
    <source>
        <dbReference type="PROSITE" id="PS50940"/>
    </source>
</evidence>
<dbReference type="InterPro" id="IPR036508">
    <property type="entry name" value="Chitin-bd_dom_sf"/>
</dbReference>
<keyword evidence="1" id="KW-0217">Developmental protein</keyword>
<keyword evidence="11" id="KW-1185">Reference proteome</keyword>
<dbReference type="AlphaFoldDB" id="A0A2A2J2Y6"/>
<evidence type="ECO:0000256" key="8">
    <source>
        <dbReference type="SAM" id="SignalP"/>
    </source>
</evidence>
<dbReference type="EMBL" id="LIAE01010728">
    <property type="protein sequence ID" value="PAV56041.1"/>
    <property type="molecule type" value="Genomic_DNA"/>
</dbReference>
<dbReference type="SUPFAM" id="SSF57625">
    <property type="entry name" value="Invertebrate chitin-binding proteins"/>
    <property type="match status" value="4"/>
</dbReference>
<evidence type="ECO:0000313" key="11">
    <source>
        <dbReference type="Proteomes" id="UP000218231"/>
    </source>
</evidence>
<feature type="signal peptide" evidence="8">
    <location>
        <begin position="1"/>
        <end position="21"/>
    </location>
</feature>
<evidence type="ECO:0000256" key="2">
    <source>
        <dbReference type="ARBA" id="ARBA00022669"/>
    </source>
</evidence>
<evidence type="ECO:0000256" key="5">
    <source>
        <dbReference type="ARBA" id="ARBA00023157"/>
    </source>
</evidence>
<comment type="caution">
    <text evidence="10">The sequence shown here is derived from an EMBL/GenBank/DDBJ whole genome shotgun (WGS) entry which is preliminary data.</text>
</comment>
<dbReference type="Proteomes" id="UP000218231">
    <property type="component" value="Unassembled WGS sequence"/>
</dbReference>
<name>A0A2A2J2Y6_9BILA</name>
<evidence type="ECO:0000256" key="6">
    <source>
        <dbReference type="ARBA" id="ARBA00023180"/>
    </source>
</evidence>
<dbReference type="Gene3D" id="2.170.140.10">
    <property type="entry name" value="Chitin binding domain"/>
    <property type="match status" value="3"/>
</dbReference>
<accession>A0A2A2J2Y6</accession>